<feature type="transmembrane region" description="Helical" evidence="2">
    <location>
        <begin position="71"/>
        <end position="89"/>
    </location>
</feature>
<dbReference type="AlphaFoldDB" id="A0A542ZNY2"/>
<sequence length="431" mass="44106">MINIRWLSGGYVGALTLFLVCLGAVFSADVADDGGLDWAAYLWAIAVVAVLTLARMAFYGLTVRKARPVRLIAGIGAEVWITYLTFGVLKPDASFGWGSYTDPATEIIFNAMPIFGLAVALILADAWLAARARKAPATASAPVSGTSDSAAQSISTVVSEAVAADAVPSEAVATEVVATEVVATEVVPSEAVATGAVATDAVPLTMTGSAPAGSAPADAARSGGAGKRTASGDGGFVNPAQAGSAPDTAGRVIIRTGLIVTAVHFGYMVVAYVTAMVTSWGENFEAYGSVASSSWEVVQFALLIAGFAAGRFGFYWLAGRGVTHRAALWSILLVEIGAPVFAAVYLLVPSDVNALDAATAMFIPVYLAMSTPIGIFAYLTGALTVAILGVVRLVERSRRGGGAEGRLEIARTDSPQPDADAIPKDIPGSAP</sequence>
<feature type="transmembrane region" description="Helical" evidence="2">
    <location>
        <begin position="109"/>
        <end position="130"/>
    </location>
</feature>
<accession>A0A542ZNY2</accession>
<reference evidence="3 4" key="1">
    <citation type="submission" date="2019-06" db="EMBL/GenBank/DDBJ databases">
        <title>Sequencing the genomes of 1000 actinobacteria strains.</title>
        <authorList>
            <person name="Klenk H.-P."/>
        </authorList>
    </citation>
    <scope>NUCLEOTIDE SEQUENCE [LARGE SCALE GENOMIC DNA]</scope>
    <source>
        <strain evidence="3 4">DSM 4813</strain>
    </source>
</reference>
<keyword evidence="2" id="KW-0472">Membrane</keyword>
<dbReference type="EMBL" id="VFOS01000002">
    <property type="protein sequence ID" value="TQL62084.1"/>
    <property type="molecule type" value="Genomic_DNA"/>
</dbReference>
<keyword evidence="4" id="KW-1185">Reference proteome</keyword>
<gene>
    <name evidence="3" type="ORF">FB461_1719</name>
</gene>
<keyword evidence="2" id="KW-1133">Transmembrane helix</keyword>
<feature type="transmembrane region" description="Helical" evidence="2">
    <location>
        <begin position="258"/>
        <end position="277"/>
    </location>
</feature>
<evidence type="ECO:0000313" key="4">
    <source>
        <dbReference type="Proteomes" id="UP000315389"/>
    </source>
</evidence>
<dbReference type="Proteomes" id="UP000315389">
    <property type="component" value="Unassembled WGS sequence"/>
</dbReference>
<evidence type="ECO:0000256" key="1">
    <source>
        <dbReference type="SAM" id="MobiDB-lite"/>
    </source>
</evidence>
<organism evidence="3 4">
    <name type="scientific">Rarobacter faecitabidus</name>
    <dbReference type="NCBI Taxonomy" id="13243"/>
    <lineage>
        <taxon>Bacteria</taxon>
        <taxon>Bacillati</taxon>
        <taxon>Actinomycetota</taxon>
        <taxon>Actinomycetes</taxon>
        <taxon>Micrococcales</taxon>
        <taxon>Rarobacteraceae</taxon>
        <taxon>Rarobacter</taxon>
    </lineage>
</organism>
<evidence type="ECO:0000256" key="2">
    <source>
        <dbReference type="SAM" id="Phobius"/>
    </source>
</evidence>
<keyword evidence="2" id="KW-0812">Transmembrane</keyword>
<feature type="transmembrane region" description="Helical" evidence="2">
    <location>
        <begin position="38"/>
        <end position="59"/>
    </location>
</feature>
<name>A0A542ZNY2_RARFA</name>
<protein>
    <submittedName>
        <fullName evidence="3">Uncharacterized protein</fullName>
    </submittedName>
</protein>
<feature type="transmembrane region" description="Helical" evidence="2">
    <location>
        <begin position="326"/>
        <end position="348"/>
    </location>
</feature>
<feature type="compositionally biased region" description="Low complexity" evidence="1">
    <location>
        <begin position="209"/>
        <end position="222"/>
    </location>
</feature>
<feature type="transmembrane region" description="Helical" evidence="2">
    <location>
        <begin position="368"/>
        <end position="391"/>
    </location>
</feature>
<comment type="caution">
    <text evidence="3">The sequence shown here is derived from an EMBL/GenBank/DDBJ whole genome shotgun (WGS) entry which is preliminary data.</text>
</comment>
<dbReference type="RefSeq" id="WP_142121050.1">
    <property type="nucleotide sequence ID" value="NZ_BAAASV010000002.1"/>
</dbReference>
<feature type="region of interest" description="Disordered" evidence="1">
    <location>
        <begin position="401"/>
        <end position="431"/>
    </location>
</feature>
<feature type="transmembrane region" description="Helical" evidence="2">
    <location>
        <begin position="297"/>
        <end position="317"/>
    </location>
</feature>
<evidence type="ECO:0000313" key="3">
    <source>
        <dbReference type="EMBL" id="TQL62084.1"/>
    </source>
</evidence>
<feature type="region of interest" description="Disordered" evidence="1">
    <location>
        <begin position="209"/>
        <end position="246"/>
    </location>
</feature>
<proteinExistence type="predicted"/>